<proteinExistence type="predicted"/>
<accession>A0A5C7EVS7</accession>
<protein>
    <submittedName>
        <fullName evidence="3">Helix-turn-helix domain-containing protein</fullName>
    </submittedName>
</protein>
<evidence type="ECO:0000313" key="3">
    <source>
        <dbReference type="EMBL" id="TXF12457.1"/>
    </source>
</evidence>
<dbReference type="Pfam" id="PF12728">
    <property type="entry name" value="HTH_17"/>
    <property type="match status" value="1"/>
</dbReference>
<dbReference type="PANTHER" id="PTHR38431">
    <property type="entry name" value="BLL2305 PROTEIN"/>
    <property type="match status" value="1"/>
</dbReference>
<reference evidence="3 4" key="1">
    <citation type="submission" date="2019-08" db="EMBL/GenBank/DDBJ databases">
        <title>Pelomicrobium methylotrophicum gen. nov., sp. nov. a moderately thermophilic, facultatively anaerobic, lithoautotrophic and methylotrophic bacterium isolated from a terrestrial mud volcano.</title>
        <authorList>
            <person name="Slobodkina G.B."/>
            <person name="Merkel A.Y."/>
            <person name="Slobodkin A.I."/>
        </authorList>
    </citation>
    <scope>NUCLEOTIDE SEQUENCE [LARGE SCALE GENOMIC DNA]</scope>
    <source>
        <strain evidence="3 4">SM250</strain>
    </source>
</reference>
<evidence type="ECO:0000313" key="4">
    <source>
        <dbReference type="Proteomes" id="UP000321201"/>
    </source>
</evidence>
<dbReference type="RefSeq" id="WP_147799325.1">
    <property type="nucleotide sequence ID" value="NZ_VPFL01000006.1"/>
</dbReference>
<feature type="domain" description="Helix-turn-helix" evidence="2">
    <location>
        <begin position="10"/>
        <end position="58"/>
    </location>
</feature>
<dbReference type="NCBIfam" id="TIGR01764">
    <property type="entry name" value="excise"/>
    <property type="match status" value="1"/>
</dbReference>
<dbReference type="InterPro" id="IPR041657">
    <property type="entry name" value="HTH_17"/>
</dbReference>
<evidence type="ECO:0000259" key="2">
    <source>
        <dbReference type="Pfam" id="PF12728"/>
    </source>
</evidence>
<dbReference type="InterPro" id="IPR010093">
    <property type="entry name" value="SinI_DNA-bd"/>
</dbReference>
<organism evidence="3 4">
    <name type="scientific">Pelomicrobium methylotrophicum</name>
    <dbReference type="NCBI Taxonomy" id="2602750"/>
    <lineage>
        <taxon>Bacteria</taxon>
        <taxon>Pseudomonadati</taxon>
        <taxon>Pseudomonadota</taxon>
        <taxon>Hydrogenophilia</taxon>
        <taxon>Hydrogenophilia incertae sedis</taxon>
        <taxon>Pelomicrobium</taxon>
    </lineage>
</organism>
<gene>
    <name evidence="3" type="ORF">FR698_06310</name>
</gene>
<dbReference type="AlphaFoldDB" id="A0A5C7EVS7"/>
<dbReference type="GO" id="GO:0003677">
    <property type="term" value="F:DNA binding"/>
    <property type="evidence" value="ECO:0007669"/>
    <property type="project" value="InterPro"/>
</dbReference>
<dbReference type="PANTHER" id="PTHR38431:SF1">
    <property type="entry name" value="BLL2305 PROTEIN"/>
    <property type="match status" value="1"/>
</dbReference>
<dbReference type="Pfam" id="PF12727">
    <property type="entry name" value="PBP_like"/>
    <property type="match status" value="1"/>
</dbReference>
<dbReference type="Proteomes" id="UP000321201">
    <property type="component" value="Unassembled WGS sequence"/>
</dbReference>
<evidence type="ECO:0000259" key="1">
    <source>
        <dbReference type="Pfam" id="PF12727"/>
    </source>
</evidence>
<dbReference type="EMBL" id="VPFL01000006">
    <property type="protein sequence ID" value="TXF12457.1"/>
    <property type="molecule type" value="Genomic_DNA"/>
</dbReference>
<dbReference type="OrthoDB" id="9805928at2"/>
<name>A0A5C7EVS7_9PROT</name>
<feature type="domain" description="PBP" evidence="1">
    <location>
        <begin position="92"/>
        <end position="274"/>
    </location>
</feature>
<keyword evidence="4" id="KW-1185">Reference proteome</keyword>
<dbReference type="InterPro" id="IPR024370">
    <property type="entry name" value="PBP_domain"/>
</dbReference>
<sequence>MNDVGQAQAYLTVKEVAEYLHLNEKKIYALVKDSAIPATKAAGKWLFPRRLVDEWLLESAHGGVLTDRLVIAGSDDPLLAAAVAFLASRMEASALVTVSPTGTRLGLALLAQRRAHVAAIHWGPAAAADRRHPQLVRTYPGYRAWTLVRMARREQGILLGSAVAGVTELEALLRPGVRWALRQEGAGSQHFLETQLAERALGLSGQNVAARALSERHAAALVAQGQVDCAPGVHGAASEFGLSFLSLGWECFDLVLPKAVYFRHLFQAFLDILRGPEMATVAAALKGYDLEPLGRVLTIPED</sequence>
<dbReference type="InParanoid" id="A0A5C7EVS7"/>
<comment type="caution">
    <text evidence="3">The sequence shown here is derived from an EMBL/GenBank/DDBJ whole genome shotgun (WGS) entry which is preliminary data.</text>
</comment>